<protein>
    <submittedName>
        <fullName evidence="5">Zinc-binding dehydrogenase</fullName>
    </submittedName>
</protein>
<dbReference type="InterPro" id="IPR013154">
    <property type="entry name" value="ADH-like_N"/>
</dbReference>
<organism evidence="5 6">
    <name type="scientific">Nocardioides kribbensis</name>
    <dbReference type="NCBI Taxonomy" id="305517"/>
    <lineage>
        <taxon>Bacteria</taxon>
        <taxon>Bacillati</taxon>
        <taxon>Actinomycetota</taxon>
        <taxon>Actinomycetes</taxon>
        <taxon>Propionibacteriales</taxon>
        <taxon>Nocardioidaceae</taxon>
        <taxon>Nocardioides</taxon>
    </lineage>
</organism>
<evidence type="ECO:0000256" key="2">
    <source>
        <dbReference type="ARBA" id="ARBA00023002"/>
    </source>
</evidence>
<keyword evidence="2" id="KW-0560">Oxidoreductase</keyword>
<dbReference type="RefSeq" id="WP_349804710.1">
    <property type="nucleotide sequence ID" value="NZ_JBEGDP010000010.1"/>
</dbReference>
<evidence type="ECO:0000259" key="4">
    <source>
        <dbReference type="Pfam" id="PF08240"/>
    </source>
</evidence>
<dbReference type="SUPFAM" id="SSF50129">
    <property type="entry name" value="GroES-like"/>
    <property type="match status" value="1"/>
</dbReference>
<dbReference type="Proteomes" id="UP001482520">
    <property type="component" value="Unassembled WGS sequence"/>
</dbReference>
<evidence type="ECO:0000313" key="5">
    <source>
        <dbReference type="EMBL" id="MEQ7847794.1"/>
    </source>
</evidence>
<feature type="domain" description="Alcohol dehydrogenase-like C-terminal" evidence="3">
    <location>
        <begin position="211"/>
        <end position="335"/>
    </location>
</feature>
<evidence type="ECO:0000259" key="3">
    <source>
        <dbReference type="Pfam" id="PF00107"/>
    </source>
</evidence>
<evidence type="ECO:0000256" key="1">
    <source>
        <dbReference type="ARBA" id="ARBA00001947"/>
    </source>
</evidence>
<feature type="domain" description="Alcohol dehydrogenase-like N-terminal" evidence="4">
    <location>
        <begin position="47"/>
        <end position="171"/>
    </location>
</feature>
<sequence length="408" mass="42605">MLALEMFRSLPRHVAGRAVGGRVPGLLSGFAAPLRLVTREAPRVDRPGWARLRTRVSGICGSDLGALSGRTSLYFSAVSSLPFVPGHEVVAELLDDCKDLPAGTRVVLDPVLACATRGVEPCEACRVGATNRCSRITVGHLAPGLQTGFCRDTGGGWGQQLVAHRSQLHPVAEGLDDHQALLLEPLACAVHTALRAGVSSGDRVLVSGAGAVGLFATLALRELTPAGHVTVVAKHPHQRELALALGATDVVAPREVLRRVRRTTGAFQVSPQLHAPYLLGGVDVAIDAVGSRGSLETALQSTRAGGRVVLSGMPAAADLSAAWFRELELVGTYASAAREPLHGAEGGARAGRAAFDLAADLAAHDAVARIAGSVATYPLHRWREALDHAHAAGRLGTVKVAFDPRRTD</sequence>
<dbReference type="SUPFAM" id="SSF51735">
    <property type="entry name" value="NAD(P)-binding Rossmann-fold domains"/>
    <property type="match status" value="1"/>
</dbReference>
<dbReference type="Pfam" id="PF08240">
    <property type="entry name" value="ADH_N"/>
    <property type="match status" value="1"/>
</dbReference>
<dbReference type="Gene3D" id="3.90.180.10">
    <property type="entry name" value="Medium-chain alcohol dehydrogenases, catalytic domain"/>
    <property type="match status" value="1"/>
</dbReference>
<dbReference type="InterPro" id="IPR036291">
    <property type="entry name" value="NAD(P)-bd_dom_sf"/>
</dbReference>
<proteinExistence type="predicted"/>
<dbReference type="InterPro" id="IPR013149">
    <property type="entry name" value="ADH-like_C"/>
</dbReference>
<keyword evidence="6" id="KW-1185">Reference proteome</keyword>
<reference evidence="5 6" key="1">
    <citation type="submission" date="2024-02" db="EMBL/GenBank/DDBJ databases">
        <title>Full genome sequence of Nocardioides kribbensis.</title>
        <authorList>
            <person name="Poletto B.L."/>
            <person name="Silva G."/>
            <person name="Galante D."/>
            <person name="Campos K.R."/>
            <person name="Santos M.B.N."/>
            <person name="Sacchi C.T."/>
        </authorList>
    </citation>
    <scope>NUCLEOTIDE SEQUENCE [LARGE SCALE GENOMIC DNA]</scope>
    <source>
        <strain evidence="5 6">O4R</strain>
    </source>
</reference>
<gene>
    <name evidence="5" type="ORF">V6R90_10935</name>
</gene>
<name>A0ABV1NZ80_9ACTN</name>
<dbReference type="Pfam" id="PF00107">
    <property type="entry name" value="ADH_zinc_N"/>
    <property type="match status" value="1"/>
</dbReference>
<dbReference type="EMBL" id="JBEGDP010000010">
    <property type="protein sequence ID" value="MEQ7847794.1"/>
    <property type="molecule type" value="Genomic_DNA"/>
</dbReference>
<dbReference type="Gene3D" id="3.40.50.720">
    <property type="entry name" value="NAD(P)-binding Rossmann-like Domain"/>
    <property type="match status" value="1"/>
</dbReference>
<dbReference type="InterPro" id="IPR050129">
    <property type="entry name" value="Zn_alcohol_dh"/>
</dbReference>
<comment type="caution">
    <text evidence="5">The sequence shown here is derived from an EMBL/GenBank/DDBJ whole genome shotgun (WGS) entry which is preliminary data.</text>
</comment>
<dbReference type="InterPro" id="IPR011032">
    <property type="entry name" value="GroES-like_sf"/>
</dbReference>
<accession>A0ABV1NZ80</accession>
<dbReference type="PANTHER" id="PTHR43401:SF2">
    <property type="entry name" value="L-THREONINE 3-DEHYDROGENASE"/>
    <property type="match status" value="1"/>
</dbReference>
<dbReference type="PANTHER" id="PTHR43401">
    <property type="entry name" value="L-THREONINE 3-DEHYDROGENASE"/>
    <property type="match status" value="1"/>
</dbReference>
<evidence type="ECO:0000313" key="6">
    <source>
        <dbReference type="Proteomes" id="UP001482520"/>
    </source>
</evidence>
<comment type="cofactor">
    <cofactor evidence="1">
        <name>Zn(2+)</name>
        <dbReference type="ChEBI" id="CHEBI:29105"/>
    </cofactor>
</comment>